<gene>
    <name evidence="11" type="ORF">OTI717_LOCUS14828</name>
    <name evidence="10" type="ORF">RFH988_LOCUS18007</name>
</gene>
<keyword evidence="7" id="KW-0472">Membrane</keyword>
<feature type="domain" description="3CxxC-type" evidence="9">
    <location>
        <begin position="155"/>
        <end position="274"/>
    </location>
</feature>
<accession>A0A814M8V9</accession>
<evidence type="ECO:0000256" key="6">
    <source>
        <dbReference type="ARBA" id="ARBA00022989"/>
    </source>
</evidence>
<dbReference type="GO" id="GO:0008270">
    <property type="term" value="F:zinc ion binding"/>
    <property type="evidence" value="ECO:0007669"/>
    <property type="project" value="UniProtKB-KW"/>
</dbReference>
<keyword evidence="4" id="KW-0863">Zinc-finger</keyword>
<evidence type="ECO:0000256" key="2">
    <source>
        <dbReference type="ARBA" id="ARBA00022692"/>
    </source>
</evidence>
<dbReference type="GO" id="GO:0016020">
    <property type="term" value="C:membrane"/>
    <property type="evidence" value="ECO:0007669"/>
    <property type="project" value="UniProtKB-SubCell"/>
</dbReference>
<comment type="caution">
    <text evidence="10">The sequence shown here is derived from an EMBL/GenBank/DDBJ whole genome shotgun (WGS) entry which is preliminary data.</text>
</comment>
<sequence>MQQFQTYPLSSISISKKNKQFHIVDDNNNNKNDYSDSMSRFTSNDSGISYDNSDDDDDDDRESIFSNECNSECFYPNDPSTITITDDAHRAAVIRDDDKKYFCENTAWAWHGEFGRLIMATAMTYNIDYRLMLYDARLTCPRALNASYSMMRLENAKAQFKCDICGHCWTSMRARCSFYISKPNEGGIVLLRLYTQQCQYCYSIVHPLWYFDEICRVMKNLALTIFKYFFPNSLSSIYWDITHNGTQPVRRLFQRKGNMHTQHNSTLCEACHLGSCYL</sequence>
<feature type="region of interest" description="Disordered" evidence="8">
    <location>
        <begin position="25"/>
        <end position="61"/>
    </location>
</feature>
<evidence type="ECO:0000313" key="11">
    <source>
        <dbReference type="EMBL" id="CAF3737760.1"/>
    </source>
</evidence>
<dbReference type="EMBL" id="CAJNOO010000992">
    <property type="protein sequence ID" value="CAF1075606.1"/>
    <property type="molecule type" value="Genomic_DNA"/>
</dbReference>
<evidence type="ECO:0000259" key="9">
    <source>
        <dbReference type="SMART" id="SM01328"/>
    </source>
</evidence>
<dbReference type="Pfam" id="PF13695">
    <property type="entry name" value="Zn_ribbon_3CxxC"/>
    <property type="match status" value="1"/>
</dbReference>
<dbReference type="Proteomes" id="UP000663823">
    <property type="component" value="Unassembled WGS sequence"/>
</dbReference>
<dbReference type="PANTHER" id="PTHR14402:SF10">
    <property type="entry name" value="3CXXC-TYPE DOMAIN-CONTAINING PROTEIN"/>
    <property type="match status" value="1"/>
</dbReference>
<reference evidence="10" key="1">
    <citation type="submission" date="2021-02" db="EMBL/GenBank/DDBJ databases">
        <authorList>
            <person name="Nowell W R."/>
        </authorList>
    </citation>
    <scope>NUCLEOTIDE SEQUENCE</scope>
</reference>
<evidence type="ECO:0000313" key="12">
    <source>
        <dbReference type="Proteomes" id="UP000663882"/>
    </source>
</evidence>
<keyword evidence="5" id="KW-0862">Zinc</keyword>
<name>A0A814M8V9_9BILA</name>
<dbReference type="SMART" id="SM01328">
    <property type="entry name" value="zf-3CxxC"/>
    <property type="match status" value="1"/>
</dbReference>
<dbReference type="InterPro" id="IPR027377">
    <property type="entry name" value="ZAR1/RTP1-5-like_Znf-3CxxC"/>
</dbReference>
<evidence type="ECO:0000313" key="10">
    <source>
        <dbReference type="EMBL" id="CAF1075606.1"/>
    </source>
</evidence>
<evidence type="ECO:0000256" key="5">
    <source>
        <dbReference type="ARBA" id="ARBA00022833"/>
    </source>
</evidence>
<dbReference type="GO" id="GO:0031849">
    <property type="term" value="F:olfactory receptor binding"/>
    <property type="evidence" value="ECO:0007669"/>
    <property type="project" value="TreeGrafter"/>
</dbReference>
<keyword evidence="2" id="KW-0812">Transmembrane</keyword>
<dbReference type="EMBL" id="CAJOAX010001690">
    <property type="protein sequence ID" value="CAF3737760.1"/>
    <property type="molecule type" value="Genomic_DNA"/>
</dbReference>
<evidence type="ECO:0000256" key="1">
    <source>
        <dbReference type="ARBA" id="ARBA00004167"/>
    </source>
</evidence>
<keyword evidence="3" id="KW-0479">Metal-binding</keyword>
<protein>
    <recommendedName>
        <fullName evidence="9">3CxxC-type domain-containing protein</fullName>
    </recommendedName>
</protein>
<proteinExistence type="predicted"/>
<evidence type="ECO:0000256" key="4">
    <source>
        <dbReference type="ARBA" id="ARBA00022771"/>
    </source>
</evidence>
<evidence type="ECO:0000256" key="8">
    <source>
        <dbReference type="SAM" id="MobiDB-lite"/>
    </source>
</evidence>
<dbReference type="OrthoDB" id="8121437at2759"/>
<evidence type="ECO:0000256" key="3">
    <source>
        <dbReference type="ARBA" id="ARBA00022723"/>
    </source>
</evidence>
<organism evidence="10 12">
    <name type="scientific">Rotaria sordida</name>
    <dbReference type="NCBI Taxonomy" id="392033"/>
    <lineage>
        <taxon>Eukaryota</taxon>
        <taxon>Metazoa</taxon>
        <taxon>Spiralia</taxon>
        <taxon>Gnathifera</taxon>
        <taxon>Rotifera</taxon>
        <taxon>Eurotatoria</taxon>
        <taxon>Bdelloidea</taxon>
        <taxon>Philodinida</taxon>
        <taxon>Philodinidae</taxon>
        <taxon>Rotaria</taxon>
    </lineage>
</organism>
<comment type="subcellular location">
    <subcellularLocation>
        <location evidence="1">Membrane</location>
        <topology evidence="1">Single-pass membrane protein</topology>
    </subcellularLocation>
</comment>
<dbReference type="Proteomes" id="UP000663882">
    <property type="component" value="Unassembled WGS sequence"/>
</dbReference>
<dbReference type="GO" id="GO:0006612">
    <property type="term" value="P:protein targeting to membrane"/>
    <property type="evidence" value="ECO:0007669"/>
    <property type="project" value="TreeGrafter"/>
</dbReference>
<keyword evidence="6" id="KW-1133">Transmembrane helix</keyword>
<dbReference type="PANTHER" id="PTHR14402">
    <property type="entry name" value="RECEPTOR TRANSPORTING PROTEIN"/>
    <property type="match status" value="1"/>
</dbReference>
<dbReference type="GO" id="GO:0051205">
    <property type="term" value="P:protein insertion into membrane"/>
    <property type="evidence" value="ECO:0007669"/>
    <property type="project" value="TreeGrafter"/>
</dbReference>
<dbReference type="AlphaFoldDB" id="A0A814M8V9"/>
<evidence type="ECO:0000256" key="7">
    <source>
        <dbReference type="ARBA" id="ARBA00023136"/>
    </source>
</evidence>
<dbReference type="InterPro" id="IPR026096">
    <property type="entry name" value="R-trans_p"/>
</dbReference>
<feature type="compositionally biased region" description="Acidic residues" evidence="8">
    <location>
        <begin position="52"/>
        <end position="61"/>
    </location>
</feature>